<reference evidence="3 4" key="1">
    <citation type="journal article" date="2018" name="Sci. Rep.">
        <title>Genomic signatures of local adaptation to the degree of environmental predictability in rotifers.</title>
        <authorList>
            <person name="Franch-Gras L."/>
            <person name="Hahn C."/>
            <person name="Garcia-Roger E.M."/>
            <person name="Carmona M.J."/>
            <person name="Serra M."/>
            <person name="Gomez A."/>
        </authorList>
    </citation>
    <scope>NUCLEOTIDE SEQUENCE [LARGE SCALE GENOMIC DNA]</scope>
    <source>
        <strain evidence="3">HYR1</strain>
    </source>
</reference>
<gene>
    <name evidence="3" type="ORF">BpHYR1_007623</name>
</gene>
<feature type="transmembrane region" description="Helical" evidence="2">
    <location>
        <begin position="12"/>
        <end position="31"/>
    </location>
</feature>
<keyword evidence="2" id="KW-0812">Transmembrane</keyword>
<keyword evidence="2" id="KW-1133">Transmembrane helix</keyword>
<dbReference type="Proteomes" id="UP000276133">
    <property type="component" value="Unassembled WGS sequence"/>
</dbReference>
<proteinExistence type="predicted"/>
<evidence type="ECO:0000256" key="1">
    <source>
        <dbReference type="SAM" id="MobiDB-lite"/>
    </source>
</evidence>
<name>A0A3M7RCN0_BRAPC</name>
<keyword evidence="4" id="KW-1185">Reference proteome</keyword>
<organism evidence="3 4">
    <name type="scientific">Brachionus plicatilis</name>
    <name type="common">Marine rotifer</name>
    <name type="synonym">Brachionus muelleri</name>
    <dbReference type="NCBI Taxonomy" id="10195"/>
    <lineage>
        <taxon>Eukaryota</taxon>
        <taxon>Metazoa</taxon>
        <taxon>Spiralia</taxon>
        <taxon>Gnathifera</taxon>
        <taxon>Rotifera</taxon>
        <taxon>Eurotatoria</taxon>
        <taxon>Monogononta</taxon>
        <taxon>Pseudotrocha</taxon>
        <taxon>Ploima</taxon>
        <taxon>Brachionidae</taxon>
        <taxon>Brachionus</taxon>
    </lineage>
</organism>
<evidence type="ECO:0000313" key="4">
    <source>
        <dbReference type="Proteomes" id="UP000276133"/>
    </source>
</evidence>
<comment type="caution">
    <text evidence="3">The sequence shown here is derived from an EMBL/GenBank/DDBJ whole genome shotgun (WGS) entry which is preliminary data.</text>
</comment>
<feature type="region of interest" description="Disordered" evidence="1">
    <location>
        <begin position="220"/>
        <end position="249"/>
    </location>
</feature>
<accession>A0A3M7RCN0</accession>
<keyword evidence="2" id="KW-0472">Membrane</keyword>
<dbReference type="EMBL" id="REGN01003707">
    <property type="protein sequence ID" value="RNA21221.1"/>
    <property type="molecule type" value="Genomic_DNA"/>
</dbReference>
<evidence type="ECO:0000313" key="3">
    <source>
        <dbReference type="EMBL" id="RNA21221.1"/>
    </source>
</evidence>
<sequence length="328" mass="37291">MLNEKICAKKQIIISVLLILIEGANSAIYISEIITTQINKLARNGEKLKCATHFNCSIKILTLDSYCCGPNGFCCSWFEYILDSPSNTNDYSVQYKPPTLSTIIVLLIILVCMLLICYCFIIFLCFRFKCGLFKKPNLIVISEASDSSIYESDCVSAQLFSSKNQSLKSHQTSSNQLSKNFIQKNQNQNLRSSISMSYCPSPQILAHSSSSNFNFKSDRHFDNEKESPSSIHSRMNKKNKRQNKMDTQNRTKSCDFSQYYPFLNDPNELDENFDDNNLQLPSESSSLNIENTGDGIQANNSNHCGKESLNFYADEKPPSYYDIIKRKN</sequence>
<protein>
    <submittedName>
        <fullName evidence="3">Uncharacterized protein</fullName>
    </submittedName>
</protein>
<dbReference type="AlphaFoldDB" id="A0A3M7RCN0"/>
<evidence type="ECO:0000256" key="2">
    <source>
        <dbReference type="SAM" id="Phobius"/>
    </source>
</evidence>
<feature type="transmembrane region" description="Helical" evidence="2">
    <location>
        <begin position="103"/>
        <end position="126"/>
    </location>
</feature>
<dbReference type="OrthoDB" id="10626776at2759"/>